<accession>A0AAV0VFR1</accession>
<evidence type="ECO:0000313" key="3">
    <source>
        <dbReference type="Proteomes" id="UP001160148"/>
    </source>
</evidence>
<dbReference type="Proteomes" id="UP001160148">
    <property type="component" value="Unassembled WGS sequence"/>
</dbReference>
<evidence type="ECO:0000256" key="1">
    <source>
        <dbReference type="SAM" id="MobiDB-lite"/>
    </source>
</evidence>
<proteinExistence type="predicted"/>
<protein>
    <submittedName>
        <fullName evidence="2">Uncharacterized protein</fullName>
    </submittedName>
</protein>
<reference evidence="2 3" key="1">
    <citation type="submission" date="2023-01" db="EMBL/GenBank/DDBJ databases">
        <authorList>
            <person name="Whitehead M."/>
        </authorList>
    </citation>
    <scope>NUCLEOTIDE SEQUENCE [LARGE SCALE GENOMIC DNA]</scope>
</reference>
<keyword evidence="3" id="KW-1185">Reference proteome</keyword>
<comment type="caution">
    <text evidence="2">The sequence shown here is derived from an EMBL/GenBank/DDBJ whole genome shotgun (WGS) entry which is preliminary data.</text>
</comment>
<evidence type="ECO:0000313" key="2">
    <source>
        <dbReference type="EMBL" id="CAI6343058.1"/>
    </source>
</evidence>
<dbReference type="EMBL" id="CARXXK010000001">
    <property type="protein sequence ID" value="CAI6343058.1"/>
    <property type="molecule type" value="Genomic_DNA"/>
</dbReference>
<feature type="region of interest" description="Disordered" evidence="1">
    <location>
        <begin position="34"/>
        <end position="59"/>
    </location>
</feature>
<sequence length="75" mass="8343">MPVQWSIISYYIPLVETEIMTAISTQVKIDTSHVSAPQVRPTEEDVQRSSGDLADPPGRRSGVLMLCRRVLCSLL</sequence>
<organism evidence="2 3">
    <name type="scientific">Macrosiphum euphorbiae</name>
    <name type="common">potato aphid</name>
    <dbReference type="NCBI Taxonomy" id="13131"/>
    <lineage>
        <taxon>Eukaryota</taxon>
        <taxon>Metazoa</taxon>
        <taxon>Ecdysozoa</taxon>
        <taxon>Arthropoda</taxon>
        <taxon>Hexapoda</taxon>
        <taxon>Insecta</taxon>
        <taxon>Pterygota</taxon>
        <taxon>Neoptera</taxon>
        <taxon>Paraneoptera</taxon>
        <taxon>Hemiptera</taxon>
        <taxon>Sternorrhyncha</taxon>
        <taxon>Aphidomorpha</taxon>
        <taxon>Aphidoidea</taxon>
        <taxon>Aphididae</taxon>
        <taxon>Macrosiphini</taxon>
        <taxon>Macrosiphum</taxon>
    </lineage>
</organism>
<name>A0AAV0VFR1_9HEMI</name>
<dbReference type="AlphaFoldDB" id="A0AAV0VFR1"/>
<gene>
    <name evidence="2" type="ORF">MEUPH1_LOCUS377</name>
</gene>